<dbReference type="PANTHER" id="PTHR42648:SF28">
    <property type="entry name" value="TRANSPOSON-ENCODED PROTEIN WITH RIBONUCLEASE H-LIKE AND RETROVIRUS ZINC FINGER-LIKE DOMAINS"/>
    <property type="match status" value="1"/>
</dbReference>
<dbReference type="InterPro" id="IPR001584">
    <property type="entry name" value="Integrase_cat-core"/>
</dbReference>
<dbReference type="AlphaFoldDB" id="A0A438EUA2"/>
<evidence type="ECO:0000256" key="2">
    <source>
        <dbReference type="ARBA" id="ARBA00022801"/>
    </source>
</evidence>
<dbReference type="InterPro" id="IPR057670">
    <property type="entry name" value="SH3_retrovirus"/>
</dbReference>
<organism evidence="4 5">
    <name type="scientific">Vitis vinifera</name>
    <name type="common">Grape</name>
    <dbReference type="NCBI Taxonomy" id="29760"/>
    <lineage>
        <taxon>Eukaryota</taxon>
        <taxon>Viridiplantae</taxon>
        <taxon>Streptophyta</taxon>
        <taxon>Embryophyta</taxon>
        <taxon>Tracheophyta</taxon>
        <taxon>Spermatophyta</taxon>
        <taxon>Magnoliopsida</taxon>
        <taxon>eudicotyledons</taxon>
        <taxon>Gunneridae</taxon>
        <taxon>Pentapetalae</taxon>
        <taxon>rosids</taxon>
        <taxon>Vitales</taxon>
        <taxon>Vitaceae</taxon>
        <taxon>Viteae</taxon>
        <taxon>Vitis</taxon>
    </lineage>
</organism>
<reference evidence="4 5" key="1">
    <citation type="journal article" date="2018" name="PLoS Genet.">
        <title>Population sequencing reveals clonal diversity and ancestral inbreeding in the grapevine cultivar Chardonnay.</title>
        <authorList>
            <person name="Roach M.J."/>
            <person name="Johnson D.L."/>
            <person name="Bohlmann J."/>
            <person name="van Vuuren H.J."/>
            <person name="Jones S.J."/>
            <person name="Pretorius I.S."/>
            <person name="Schmidt S.A."/>
            <person name="Borneman A.R."/>
        </authorList>
    </citation>
    <scope>NUCLEOTIDE SEQUENCE [LARGE SCALE GENOMIC DNA]</scope>
    <source>
        <strain evidence="5">cv. Chardonnay</strain>
        <tissue evidence="4">Leaf</tissue>
    </source>
</reference>
<evidence type="ECO:0000259" key="3">
    <source>
        <dbReference type="PROSITE" id="PS50994"/>
    </source>
</evidence>
<evidence type="ECO:0000313" key="4">
    <source>
        <dbReference type="EMBL" id="RVW51279.1"/>
    </source>
</evidence>
<dbReference type="GO" id="GO:0016787">
    <property type="term" value="F:hydrolase activity"/>
    <property type="evidence" value="ECO:0007669"/>
    <property type="project" value="UniProtKB-KW"/>
</dbReference>
<dbReference type="Proteomes" id="UP000288805">
    <property type="component" value="Unassembled WGS sequence"/>
</dbReference>
<dbReference type="Pfam" id="PF25597">
    <property type="entry name" value="SH3_retrovirus"/>
    <property type="match status" value="1"/>
</dbReference>
<dbReference type="SUPFAM" id="SSF53098">
    <property type="entry name" value="Ribonuclease H-like"/>
    <property type="match status" value="1"/>
</dbReference>
<dbReference type="PROSITE" id="PS50994">
    <property type="entry name" value="INTEGRASE"/>
    <property type="match status" value="1"/>
</dbReference>
<dbReference type="Pfam" id="PF13976">
    <property type="entry name" value="gag_pre-integrs"/>
    <property type="match status" value="1"/>
</dbReference>
<dbReference type="InterPro" id="IPR012337">
    <property type="entry name" value="RNaseH-like_sf"/>
</dbReference>
<keyword evidence="1" id="KW-0479">Metal-binding</keyword>
<dbReference type="InterPro" id="IPR036397">
    <property type="entry name" value="RNaseH_sf"/>
</dbReference>
<evidence type="ECO:0000256" key="1">
    <source>
        <dbReference type="ARBA" id="ARBA00022723"/>
    </source>
</evidence>
<dbReference type="GO" id="GO:0003676">
    <property type="term" value="F:nucleic acid binding"/>
    <property type="evidence" value="ECO:0007669"/>
    <property type="project" value="InterPro"/>
</dbReference>
<dbReference type="InterPro" id="IPR025724">
    <property type="entry name" value="GAG-pre-integrase_dom"/>
</dbReference>
<dbReference type="Pfam" id="PF14223">
    <property type="entry name" value="Retrotran_gag_2"/>
    <property type="match status" value="1"/>
</dbReference>
<comment type="caution">
    <text evidence="4">The sequence shown here is derived from an EMBL/GenBank/DDBJ whole genome shotgun (WGS) entry which is preliminary data.</text>
</comment>
<name>A0A438EUA2_VITVI</name>
<proteinExistence type="predicted"/>
<accession>A0A438EUA2</accession>
<evidence type="ECO:0000313" key="5">
    <source>
        <dbReference type="Proteomes" id="UP000288805"/>
    </source>
</evidence>
<dbReference type="Gene3D" id="3.30.420.10">
    <property type="entry name" value="Ribonuclease H-like superfamily/Ribonuclease H"/>
    <property type="match status" value="1"/>
</dbReference>
<dbReference type="Pfam" id="PF07727">
    <property type="entry name" value="RVT_2"/>
    <property type="match status" value="1"/>
</dbReference>
<feature type="domain" description="Integrase catalytic" evidence="3">
    <location>
        <begin position="348"/>
        <end position="401"/>
    </location>
</feature>
<keyword evidence="2" id="KW-0378">Hydrolase</keyword>
<sequence length="646" mass="73325">MDDHDFILETHKEVIGGQSPPWNALWNTWLGIRFNSLQLVSKPRVRLKDYLYGRKLHLPLLGTKPESMKVEEWALLDRQEKTTADLMKALSGMYEKPSANNKVHLMKKLFNLKMAENASVAQHLNEFNTITNQLSSVEIDFDDEIHALIVLASLPNSWEAMRMAVSNSTGKEKLKYNDIRDLILAEEIRRRDAGETSGSGSALNLETRGRGDFGKVYLADGSTLDVVGPGDVRISLPNGTCNTFVGGTWKVTKGARVLARGKKTGTLYMTSCPRDTIAVADASTDTSLWHRRLGHMSEKGMKMLLSKGKLPELKSIDFDMCESCILGKQKKKWKAMVETETGLKVKCLRSDNGGEYIDGGFSEYCAAQGIRMEKTIPGTPQQNGVAERMNRTLNERARTYLINRGPSVPMEFRLPEEVWSGKEVKFSHLKVFGCVSYVHIDSDARSKLDAKSKICFFIGYGDEKFGYRFWDEQNRKIIRSRNVIFNEQVMYKDRSSRNIRPPQRYSPVLNYLLLTDGGEPECYDEALQDENSSKWELAMKDEMDSLLGNQTWELTELPVGKKALHNKWKEGIDYTEIFSPVVKMSTIRLVLGMVAVENLHLEQLDVKTAFLHGDLEEDLYMIQPEGFIVQGQENLVCKLRKSFVWP</sequence>
<dbReference type="GO" id="GO:0046872">
    <property type="term" value="F:metal ion binding"/>
    <property type="evidence" value="ECO:0007669"/>
    <property type="project" value="UniProtKB-KW"/>
</dbReference>
<dbReference type="PANTHER" id="PTHR42648">
    <property type="entry name" value="TRANSPOSASE, PUTATIVE-RELATED"/>
    <property type="match status" value="1"/>
</dbReference>
<protein>
    <submittedName>
        <fullName evidence="4">Retrovirus-related Pol polyprotein from transposon TNT 1-94</fullName>
    </submittedName>
</protein>
<dbReference type="InterPro" id="IPR013103">
    <property type="entry name" value="RVT_2"/>
</dbReference>
<dbReference type="InterPro" id="IPR039537">
    <property type="entry name" value="Retrotran_Ty1/copia-like"/>
</dbReference>
<dbReference type="EMBL" id="QGNW01001184">
    <property type="protein sequence ID" value="RVW51279.1"/>
    <property type="molecule type" value="Genomic_DNA"/>
</dbReference>
<dbReference type="GO" id="GO:0015074">
    <property type="term" value="P:DNA integration"/>
    <property type="evidence" value="ECO:0007669"/>
    <property type="project" value="InterPro"/>
</dbReference>
<gene>
    <name evidence="4" type="primary">POLX_585</name>
    <name evidence="4" type="ORF">CK203_075452</name>
</gene>